<dbReference type="AlphaFoldDB" id="K9TS84"/>
<dbReference type="STRING" id="56110.Oscil6304_5947"/>
<accession>K9TS84</accession>
<proteinExistence type="predicted"/>
<dbReference type="KEGG" id="oac:Oscil6304_5947"/>
<reference evidence="1 2" key="1">
    <citation type="submission" date="2012-06" db="EMBL/GenBank/DDBJ databases">
        <title>Finished chromosome of genome of Oscillatoria acuminata PCC 6304.</title>
        <authorList>
            <consortium name="US DOE Joint Genome Institute"/>
            <person name="Gugger M."/>
            <person name="Coursin T."/>
            <person name="Rippka R."/>
            <person name="Tandeau De Marsac N."/>
            <person name="Huntemann M."/>
            <person name="Wei C.-L."/>
            <person name="Han J."/>
            <person name="Detter J.C."/>
            <person name="Han C."/>
            <person name="Tapia R."/>
            <person name="Davenport K."/>
            <person name="Daligault H."/>
            <person name="Erkkila T."/>
            <person name="Gu W."/>
            <person name="Munk A.C.C."/>
            <person name="Teshima H."/>
            <person name="Xu Y."/>
            <person name="Chain P."/>
            <person name="Chen A."/>
            <person name="Krypides N."/>
            <person name="Mavromatis K."/>
            <person name="Markowitz V."/>
            <person name="Szeto E."/>
            <person name="Ivanova N."/>
            <person name="Mikhailova N."/>
            <person name="Ovchinnikova G."/>
            <person name="Pagani I."/>
            <person name="Pati A."/>
            <person name="Goodwin L."/>
            <person name="Peters L."/>
            <person name="Pitluck S."/>
            <person name="Woyke T."/>
            <person name="Kerfeld C."/>
        </authorList>
    </citation>
    <scope>NUCLEOTIDE SEQUENCE [LARGE SCALE GENOMIC DNA]</scope>
    <source>
        <strain evidence="1 2">PCC 6304</strain>
    </source>
</reference>
<dbReference type="Proteomes" id="UP000010367">
    <property type="component" value="Chromosome"/>
</dbReference>
<evidence type="ECO:0000313" key="2">
    <source>
        <dbReference type="Proteomes" id="UP000010367"/>
    </source>
</evidence>
<dbReference type="HOGENOM" id="CLU_3273687_0_0_3"/>
<organism evidence="1 2">
    <name type="scientific">Oscillatoria acuminata PCC 6304</name>
    <dbReference type="NCBI Taxonomy" id="56110"/>
    <lineage>
        <taxon>Bacteria</taxon>
        <taxon>Bacillati</taxon>
        <taxon>Cyanobacteriota</taxon>
        <taxon>Cyanophyceae</taxon>
        <taxon>Oscillatoriophycideae</taxon>
        <taxon>Oscillatoriales</taxon>
        <taxon>Oscillatoriaceae</taxon>
        <taxon>Oscillatoria</taxon>
    </lineage>
</organism>
<keyword evidence="2" id="KW-1185">Reference proteome</keyword>
<name>K9TS84_9CYAN</name>
<sequence>MIVVVLLWDGRRECRLSDLRAEFFPYYLMKPLNWVDLGQVY</sequence>
<evidence type="ECO:0000313" key="1">
    <source>
        <dbReference type="EMBL" id="AFY85410.1"/>
    </source>
</evidence>
<dbReference type="EMBL" id="CP003607">
    <property type="protein sequence ID" value="AFY85410.1"/>
    <property type="molecule type" value="Genomic_DNA"/>
</dbReference>
<protein>
    <submittedName>
        <fullName evidence="1">Uncharacterized protein</fullName>
    </submittedName>
</protein>
<dbReference type="InParanoid" id="K9TS84"/>
<gene>
    <name evidence="1" type="ORF">Oscil6304_5947</name>
</gene>